<evidence type="ECO:0000313" key="2">
    <source>
        <dbReference type="EMBL" id="GFR46040.1"/>
    </source>
</evidence>
<dbReference type="AlphaFoldDB" id="A0AAD3HMS2"/>
<organism evidence="2 3">
    <name type="scientific">Astrephomene gubernaculifera</name>
    <dbReference type="NCBI Taxonomy" id="47775"/>
    <lineage>
        <taxon>Eukaryota</taxon>
        <taxon>Viridiplantae</taxon>
        <taxon>Chlorophyta</taxon>
        <taxon>core chlorophytes</taxon>
        <taxon>Chlorophyceae</taxon>
        <taxon>CS clade</taxon>
        <taxon>Chlamydomonadales</taxon>
        <taxon>Astrephomenaceae</taxon>
        <taxon>Astrephomene</taxon>
    </lineage>
</organism>
<protein>
    <submittedName>
        <fullName evidence="2">Uncharacterized protein</fullName>
    </submittedName>
</protein>
<name>A0AAD3HMS2_9CHLO</name>
<reference evidence="2 3" key="1">
    <citation type="journal article" date="2021" name="Sci. Rep.">
        <title>Genome sequencing of the multicellular alga Astrephomene provides insights into convergent evolution of germ-soma differentiation.</title>
        <authorList>
            <person name="Yamashita S."/>
            <person name="Yamamoto K."/>
            <person name="Matsuzaki R."/>
            <person name="Suzuki S."/>
            <person name="Yamaguchi H."/>
            <person name="Hirooka S."/>
            <person name="Minakuchi Y."/>
            <person name="Miyagishima S."/>
            <person name="Kawachi M."/>
            <person name="Toyoda A."/>
            <person name="Nozaki H."/>
        </authorList>
    </citation>
    <scope>NUCLEOTIDE SEQUENCE [LARGE SCALE GENOMIC DNA]</scope>
    <source>
        <strain evidence="2 3">NIES-4017</strain>
    </source>
</reference>
<dbReference type="Proteomes" id="UP001054857">
    <property type="component" value="Unassembled WGS sequence"/>
</dbReference>
<evidence type="ECO:0000256" key="1">
    <source>
        <dbReference type="SAM" id="MobiDB-lite"/>
    </source>
</evidence>
<feature type="region of interest" description="Disordered" evidence="1">
    <location>
        <begin position="203"/>
        <end position="239"/>
    </location>
</feature>
<feature type="compositionally biased region" description="Low complexity" evidence="1">
    <location>
        <begin position="19"/>
        <end position="39"/>
    </location>
</feature>
<feature type="non-terminal residue" evidence="2">
    <location>
        <position position="400"/>
    </location>
</feature>
<accession>A0AAD3HMS2</accession>
<feature type="region of interest" description="Disordered" evidence="1">
    <location>
        <begin position="376"/>
        <end position="400"/>
    </location>
</feature>
<keyword evidence="3" id="KW-1185">Reference proteome</keyword>
<feature type="region of interest" description="Disordered" evidence="1">
    <location>
        <begin position="1"/>
        <end position="73"/>
    </location>
</feature>
<feature type="compositionally biased region" description="Gly residues" evidence="1">
    <location>
        <begin position="376"/>
        <end position="386"/>
    </location>
</feature>
<feature type="compositionally biased region" description="Basic and acidic residues" evidence="1">
    <location>
        <begin position="390"/>
        <end position="400"/>
    </location>
</feature>
<proteinExistence type="predicted"/>
<evidence type="ECO:0000313" key="3">
    <source>
        <dbReference type="Proteomes" id="UP001054857"/>
    </source>
</evidence>
<gene>
    <name evidence="2" type="ORF">Agub_g7509</name>
</gene>
<dbReference type="EMBL" id="BMAR01000011">
    <property type="protein sequence ID" value="GFR46040.1"/>
    <property type="molecule type" value="Genomic_DNA"/>
</dbReference>
<comment type="caution">
    <text evidence="2">The sequence shown here is derived from an EMBL/GenBank/DDBJ whole genome shotgun (WGS) entry which is preliminary data.</text>
</comment>
<sequence length="400" mass="39598">MDSLELGKRTFGGISNGHGSLATEGSASGAASHSNGDSADTFEAYSGGSRNRMPHAAVEDRTNSPSPSSSKFRYKRSVTYDMCSATPTANRNGRSGGLWPLATASKRSGHNCNSPDSRASQPAVLATAGATSPVTPAIADAAANSTASAAVSRTIRQTLAAAAAAEAATPPPPAAKLPSAGPNDVAAAEVAVAAAIQLRLQQGRRLHQQQPAKPVVQPSPEQHATVQHHLSPEHPPTRPPLLPAIQEGLDDGSAASLPVAAAAAGCLPTAAPPMAPGTKALTGFDGFPSPFCSHSPGHGASNGADPPLASPWVRGPCGNPDDSLHSSPPFAAEHPIPHFAALGLGSVVQDSLAGFAFLGGGCSGFHGGGGGASTTVGSGGGGGGSGSTDPCHHHDDDDAG</sequence>